<evidence type="ECO:0000313" key="3">
    <source>
        <dbReference type="Proteomes" id="UP000295620"/>
    </source>
</evidence>
<dbReference type="PROSITE" id="PS51257">
    <property type="entry name" value="PROKAR_LIPOPROTEIN"/>
    <property type="match status" value="1"/>
</dbReference>
<dbReference type="Gene3D" id="2.120.10.30">
    <property type="entry name" value="TolB, C-terminal domain"/>
    <property type="match status" value="1"/>
</dbReference>
<protein>
    <submittedName>
        <fullName evidence="2">IPT/TIG domain-containing protein</fullName>
    </submittedName>
</protein>
<feature type="domain" description="IPT/TIG" evidence="1">
    <location>
        <begin position="36"/>
        <end position="123"/>
    </location>
</feature>
<name>A0A4R6SU23_9SPHI</name>
<dbReference type="EMBL" id="SNYC01000007">
    <property type="protein sequence ID" value="TDQ07136.1"/>
    <property type="molecule type" value="Genomic_DNA"/>
</dbReference>
<dbReference type="InterPro" id="IPR013783">
    <property type="entry name" value="Ig-like_fold"/>
</dbReference>
<dbReference type="OrthoDB" id="791543at2"/>
<dbReference type="PANTHER" id="PTHR13833:SF71">
    <property type="entry name" value="NHL DOMAIN-CONTAINING PROTEIN"/>
    <property type="match status" value="1"/>
</dbReference>
<evidence type="ECO:0000313" key="2">
    <source>
        <dbReference type="EMBL" id="TDQ07136.1"/>
    </source>
</evidence>
<dbReference type="RefSeq" id="WP_133577947.1">
    <property type="nucleotide sequence ID" value="NZ_SNYC01000007.1"/>
</dbReference>
<evidence type="ECO:0000259" key="1">
    <source>
        <dbReference type="SMART" id="SM00429"/>
    </source>
</evidence>
<dbReference type="PANTHER" id="PTHR13833">
    <property type="match status" value="1"/>
</dbReference>
<sequence length="458" mass="50957">MKDFTKHLIFLLVCHLFLIGCKTDEINIKGRDPGKPTVISDFFPKEGAVRTRFYIYGSNLGNDISKIRVSIGGRDLSVIGASGDKIYCIVPRQTTSGEVKVVITGDDGKTIAEHVFTEKFNYETRTTVGTLVGKVDVYGNSAVVNGTFEEAGFNDPTWMLFEPNTNSLFVVERSKLVRRVDINEKQVTTLITNGQASFKGLQTATMSFDNDTLFIVDDNGQNNKNFVAIAYTLRSENFRRVHPYLYDRTSYACAHHPIDRVMFFNTWWGGGVMKAFYDPALGGLNSKELFRVGGNNDIKTTIHFHPSGNYAYFLEGGCVYKSNYNWTAKELTAPIVFAGQPGTTGDIDAIGTSARFSSLYQGVFVKNPAYAGQADEYDFYLCDINNHSIRVVSPTGEVATYAGKGSPSSDGKKEGYIDGDLRKEARFNKPSGIAYDEGRKIMYISEQINRRIRTISVE</sequence>
<dbReference type="Gene3D" id="2.60.40.10">
    <property type="entry name" value="Immunoglobulins"/>
    <property type="match status" value="1"/>
</dbReference>
<dbReference type="Pfam" id="PF01833">
    <property type="entry name" value="TIG"/>
    <property type="match status" value="1"/>
</dbReference>
<dbReference type="SMART" id="SM00429">
    <property type="entry name" value="IPT"/>
    <property type="match status" value="1"/>
</dbReference>
<dbReference type="CDD" id="cd00603">
    <property type="entry name" value="IPT_PCSR"/>
    <property type="match status" value="1"/>
</dbReference>
<proteinExistence type="predicted"/>
<dbReference type="InterPro" id="IPR002909">
    <property type="entry name" value="IPT_dom"/>
</dbReference>
<keyword evidence="3" id="KW-1185">Reference proteome</keyword>
<gene>
    <name evidence="2" type="ORF">ATK78_4152</name>
</gene>
<comment type="caution">
    <text evidence="2">The sequence shown here is derived from an EMBL/GenBank/DDBJ whole genome shotgun (WGS) entry which is preliminary data.</text>
</comment>
<dbReference type="SUPFAM" id="SSF75011">
    <property type="entry name" value="3-carboxy-cis,cis-mucoante lactonizing enzyme"/>
    <property type="match status" value="1"/>
</dbReference>
<organism evidence="2 3">
    <name type="scientific">Pedobacter metabolipauper</name>
    <dbReference type="NCBI Taxonomy" id="425513"/>
    <lineage>
        <taxon>Bacteria</taxon>
        <taxon>Pseudomonadati</taxon>
        <taxon>Bacteroidota</taxon>
        <taxon>Sphingobacteriia</taxon>
        <taxon>Sphingobacteriales</taxon>
        <taxon>Sphingobacteriaceae</taxon>
        <taxon>Pedobacter</taxon>
    </lineage>
</organism>
<accession>A0A4R6SU23</accession>
<dbReference type="AlphaFoldDB" id="A0A4R6SU23"/>
<reference evidence="2 3" key="1">
    <citation type="submission" date="2019-03" db="EMBL/GenBank/DDBJ databases">
        <title>Genomic Encyclopedia of Archaeal and Bacterial Type Strains, Phase II (KMG-II): from individual species to whole genera.</title>
        <authorList>
            <person name="Goeker M."/>
        </authorList>
    </citation>
    <scope>NUCLEOTIDE SEQUENCE [LARGE SCALE GENOMIC DNA]</scope>
    <source>
        <strain evidence="2 3">DSM 19035</strain>
    </source>
</reference>
<dbReference type="Proteomes" id="UP000295620">
    <property type="component" value="Unassembled WGS sequence"/>
</dbReference>
<dbReference type="InterPro" id="IPR011042">
    <property type="entry name" value="6-blade_b-propeller_TolB-like"/>
</dbReference>